<keyword evidence="1" id="KW-1133">Transmembrane helix</keyword>
<feature type="transmembrane region" description="Helical" evidence="1">
    <location>
        <begin position="38"/>
        <end position="61"/>
    </location>
</feature>
<feature type="transmembrane region" description="Helical" evidence="1">
    <location>
        <begin position="67"/>
        <end position="91"/>
    </location>
</feature>
<dbReference type="EMBL" id="NMVJ01000011">
    <property type="protein sequence ID" value="OYN88599.1"/>
    <property type="molecule type" value="Genomic_DNA"/>
</dbReference>
<keyword evidence="1" id="KW-0472">Membrane</keyword>
<reference evidence="2 3" key="1">
    <citation type="submission" date="2017-07" db="EMBL/GenBank/DDBJ databases">
        <title>Draft whole genome sequences of clinical Proprionibacteriaceae strains.</title>
        <authorList>
            <person name="Bernier A.-M."/>
            <person name="Bernard K."/>
            <person name="Domingo M.-C."/>
        </authorList>
    </citation>
    <scope>NUCLEOTIDE SEQUENCE [LARGE SCALE GENOMIC DNA]</scope>
    <source>
        <strain evidence="2 3">NML 150081</strain>
    </source>
</reference>
<sequence length="97" mass="9821">MSEPILWLNAALSILGVIAVGALVVLVALIARGPGSKLAIIGAALLAFAMVLPIGLGFWLSAARASILPLIILPVAVSCIGLVCLVLGLILRSREAA</sequence>
<accession>A0A255EAK8</accession>
<proteinExistence type="predicted"/>
<evidence type="ECO:0000313" key="2">
    <source>
        <dbReference type="EMBL" id="OYN88599.1"/>
    </source>
</evidence>
<organism evidence="2 3">
    <name type="scientific">Parenemella sanctibonifatiensis</name>
    <dbReference type="NCBI Taxonomy" id="2016505"/>
    <lineage>
        <taxon>Bacteria</taxon>
        <taxon>Bacillati</taxon>
        <taxon>Actinomycetota</taxon>
        <taxon>Actinomycetes</taxon>
        <taxon>Propionibacteriales</taxon>
        <taxon>Propionibacteriaceae</taxon>
        <taxon>Parenemella</taxon>
    </lineage>
</organism>
<feature type="transmembrane region" description="Helical" evidence="1">
    <location>
        <begin position="6"/>
        <end position="31"/>
    </location>
</feature>
<dbReference type="Proteomes" id="UP000216300">
    <property type="component" value="Unassembled WGS sequence"/>
</dbReference>
<comment type="caution">
    <text evidence="2">The sequence shown here is derived from an EMBL/GenBank/DDBJ whole genome shotgun (WGS) entry which is preliminary data.</text>
</comment>
<dbReference type="RefSeq" id="WP_094455936.1">
    <property type="nucleotide sequence ID" value="NZ_NMVJ01000011.1"/>
</dbReference>
<protein>
    <submittedName>
        <fullName evidence="2">Uncharacterized protein</fullName>
    </submittedName>
</protein>
<keyword evidence="3" id="KW-1185">Reference proteome</keyword>
<evidence type="ECO:0000313" key="3">
    <source>
        <dbReference type="Proteomes" id="UP000216300"/>
    </source>
</evidence>
<gene>
    <name evidence="2" type="ORF">CGZ91_13395</name>
</gene>
<name>A0A255EAK8_9ACTN</name>
<dbReference type="AlphaFoldDB" id="A0A255EAK8"/>
<evidence type="ECO:0000256" key="1">
    <source>
        <dbReference type="SAM" id="Phobius"/>
    </source>
</evidence>
<keyword evidence="1" id="KW-0812">Transmembrane</keyword>